<name>A0AAN7SQA3_9COLE</name>
<protein>
    <recommendedName>
        <fullName evidence="4">Retrotransposon gag domain-containing protein</fullName>
    </recommendedName>
</protein>
<evidence type="ECO:0000256" key="1">
    <source>
        <dbReference type="SAM" id="MobiDB-lite"/>
    </source>
</evidence>
<sequence>MGRSRISSTSLSSSASSSSTDGNYKRSTNKGTKQQKKTKTSRVGISSHKRSYTPPSVDKVSRLEHLVEKLIQHQAKSKIRHQHVYAKPECIPEFMPGNPNLSSTKWIEKIEQLGGINRWDEQTTIYYMQSRLGGLARQWYDNLPSYQLTWIQWKELLIKSYPEHQDFAANLRTLVNRFKEPDETWSRYYFDKMELVNACEITNKKAVSCVIDGIRNQSIQVAAKTGRYEIPDALYADYLSTLKPKNWMVHPEHLTTSRYPVFLIATKIKILLLITHVIPLNSTNLRFKIIVKDGTLNKVN</sequence>
<accession>A0AAN7SQA3</accession>
<dbReference type="EMBL" id="JARPUR010000002">
    <property type="protein sequence ID" value="KAK4883318.1"/>
    <property type="molecule type" value="Genomic_DNA"/>
</dbReference>
<dbReference type="AlphaFoldDB" id="A0AAN7SQA3"/>
<evidence type="ECO:0000313" key="3">
    <source>
        <dbReference type="Proteomes" id="UP001353858"/>
    </source>
</evidence>
<reference evidence="3" key="1">
    <citation type="submission" date="2023-01" db="EMBL/GenBank/DDBJ databases">
        <title>Key to firefly adult light organ development and bioluminescence: homeobox transcription factors regulate luciferase expression and transportation to peroxisome.</title>
        <authorList>
            <person name="Fu X."/>
        </authorList>
    </citation>
    <scope>NUCLEOTIDE SEQUENCE [LARGE SCALE GENOMIC DNA]</scope>
</reference>
<feature type="compositionally biased region" description="Low complexity" evidence="1">
    <location>
        <begin position="1"/>
        <end position="19"/>
    </location>
</feature>
<feature type="region of interest" description="Disordered" evidence="1">
    <location>
        <begin position="1"/>
        <end position="58"/>
    </location>
</feature>
<evidence type="ECO:0008006" key="4">
    <source>
        <dbReference type="Google" id="ProtNLM"/>
    </source>
</evidence>
<proteinExistence type="predicted"/>
<comment type="caution">
    <text evidence="2">The sequence shown here is derived from an EMBL/GenBank/DDBJ whole genome shotgun (WGS) entry which is preliminary data.</text>
</comment>
<gene>
    <name evidence="2" type="ORF">RN001_006637</name>
</gene>
<organism evidence="2 3">
    <name type="scientific">Aquatica leii</name>
    <dbReference type="NCBI Taxonomy" id="1421715"/>
    <lineage>
        <taxon>Eukaryota</taxon>
        <taxon>Metazoa</taxon>
        <taxon>Ecdysozoa</taxon>
        <taxon>Arthropoda</taxon>
        <taxon>Hexapoda</taxon>
        <taxon>Insecta</taxon>
        <taxon>Pterygota</taxon>
        <taxon>Neoptera</taxon>
        <taxon>Endopterygota</taxon>
        <taxon>Coleoptera</taxon>
        <taxon>Polyphaga</taxon>
        <taxon>Elateriformia</taxon>
        <taxon>Elateroidea</taxon>
        <taxon>Lampyridae</taxon>
        <taxon>Luciolinae</taxon>
        <taxon>Aquatica</taxon>
    </lineage>
</organism>
<dbReference type="Proteomes" id="UP001353858">
    <property type="component" value="Unassembled WGS sequence"/>
</dbReference>
<keyword evidence="3" id="KW-1185">Reference proteome</keyword>
<evidence type="ECO:0000313" key="2">
    <source>
        <dbReference type="EMBL" id="KAK4883318.1"/>
    </source>
</evidence>